<sequence length="1137" mass="126758">MEVTGLAVGVAGLAGLFSVCLDSLSRFQTYRESNSEAHVLDTRFRAARARFEQWGVSVGISDGRLQPDHHHGLDNKETANLIADILQIIAKTICDDSISQRNRTGTRLQAGQMGGPIQSRSRRLKWALGGKESRNEQVYIFEKLVQQLYNLIPPEGETQTYEALESTESIQNILQMLAKIEQGIKSTNDDAFECIRRTWEHNSSEIAPRKVLLEMLKEIVIAVPGCVFIADGLDECSQLGNGDASVARFLRDIMGAVVGTEVRLLLVSRDEPEIREALEEHRETVSKYRIGTNDVQADTAAFSQSVVDRKLRGKSKDLRLAISKSMADKCEGQFLWLKLQEQCLRNTMSKKRLQEVVENTPSGLDGLYDQNWRRIMNMSDQDRDRTLALLRWTAFTFAPLNIYAVVQAVLIDQFGELDPDECPENVDDEYITGEILGLCGPLVEFHDAVECSSPEFGTLHIPHFSVRQYLVTHIPAPLWMQPKDITHMKREMVHHTAIARSCIQYLSLPQVWEEYGDLELYPKSFLLYAAFAWTQHAKLGFMDSSLRDLSKTFLKGNNICYRSFINYLVKFEGLKPDPKSFFQPQLRPLEMLLYGGWIEMADHLFDDTEVNEIGALGRTPIFSACLSNSAELVKKLLQRGADMSITDSDGWTCLHEATIRGFEDIVRILVESNVDLSTQDKNGFTALHFVARRGDIKCYQYLLEQGADASIRDMKGANVIHHTCLFDGHAEILRFILQNGPESLATDDGYTLGSPLMLITHHGDIEMAKVLFEFGAAHSLFIPSSYGDLPLHRAAWRGHTELVELFLKHGAESTLLIQNRDGKTALSLACPRTGRDKLISLLLRPGVERSILMQDKYGDTPLHVASLHGFASYVELILQYSQPVHQRLLEIQNKNLETPLLIAAERGYLDVVKALLSHDAESSIHLLDLDNNSPLCVASARGFSEIVKELLSHGAASTITTLNSDGETALHAVATGDHVEVLKFLLEVPGVPVNQKNLYGFSPLFIASRNGYLSMVELLLSVDLVDKDTENWLGLSPLFAAVANGHLEVTKLLLSKGCHIQNQVSIGGDLNWWAQRANKPDLLQLLEQHQALAGAASASCGPLPSLYTELEPLSRDAETVDFRPGGHCATILTSMFA</sequence>
<feature type="repeat" description="ANK" evidence="3">
    <location>
        <begin position="857"/>
        <end position="879"/>
    </location>
</feature>
<dbReference type="PANTHER" id="PTHR24123">
    <property type="entry name" value="ANKYRIN REPEAT-CONTAINING"/>
    <property type="match status" value="1"/>
</dbReference>
<dbReference type="PROSITE" id="PS50297">
    <property type="entry name" value="ANK_REP_REGION"/>
    <property type="match status" value="9"/>
</dbReference>
<dbReference type="SMART" id="SM00248">
    <property type="entry name" value="ANK"/>
    <property type="match status" value="13"/>
</dbReference>
<proteinExistence type="predicted"/>
<dbReference type="InterPro" id="IPR036770">
    <property type="entry name" value="Ankyrin_rpt-contain_sf"/>
</dbReference>
<evidence type="ECO:0000259" key="4">
    <source>
        <dbReference type="Pfam" id="PF14479"/>
    </source>
</evidence>
<feature type="repeat" description="ANK" evidence="3">
    <location>
        <begin position="786"/>
        <end position="812"/>
    </location>
</feature>
<dbReference type="InterPro" id="IPR038305">
    <property type="entry name" value="HeLo_sf"/>
</dbReference>
<gene>
    <name evidence="5" type="ORF">FNAPI_12523</name>
</gene>
<keyword evidence="6" id="KW-1185">Reference proteome</keyword>
<dbReference type="Pfam" id="PF00023">
    <property type="entry name" value="Ank"/>
    <property type="match status" value="2"/>
</dbReference>
<accession>A0A8H5IB39</accession>
<evidence type="ECO:0000256" key="2">
    <source>
        <dbReference type="ARBA" id="ARBA00023043"/>
    </source>
</evidence>
<evidence type="ECO:0000256" key="1">
    <source>
        <dbReference type="ARBA" id="ARBA00022737"/>
    </source>
</evidence>
<dbReference type="PANTHER" id="PTHR24123:SF33">
    <property type="entry name" value="PROTEIN HOS4"/>
    <property type="match status" value="1"/>
</dbReference>
<organism evidence="5 6">
    <name type="scientific">Fusarium napiforme</name>
    <dbReference type="NCBI Taxonomy" id="42672"/>
    <lineage>
        <taxon>Eukaryota</taxon>
        <taxon>Fungi</taxon>
        <taxon>Dikarya</taxon>
        <taxon>Ascomycota</taxon>
        <taxon>Pezizomycotina</taxon>
        <taxon>Sordariomycetes</taxon>
        <taxon>Hypocreomycetidae</taxon>
        <taxon>Hypocreales</taxon>
        <taxon>Nectriaceae</taxon>
        <taxon>Fusarium</taxon>
        <taxon>Fusarium fujikuroi species complex</taxon>
    </lineage>
</organism>
<dbReference type="Pfam" id="PF14479">
    <property type="entry name" value="HeLo"/>
    <property type="match status" value="1"/>
</dbReference>
<evidence type="ECO:0000313" key="6">
    <source>
        <dbReference type="Proteomes" id="UP000574317"/>
    </source>
</evidence>
<dbReference type="InterPro" id="IPR029498">
    <property type="entry name" value="HeLo_dom"/>
</dbReference>
<comment type="caution">
    <text evidence="5">The sequence shown here is derived from an EMBL/GenBank/DDBJ whole genome shotgun (WGS) entry which is preliminary data.</text>
</comment>
<feature type="repeat" description="ANK" evidence="3">
    <location>
        <begin position="895"/>
        <end position="921"/>
    </location>
</feature>
<feature type="repeat" description="ANK" evidence="3">
    <location>
        <begin position="649"/>
        <end position="681"/>
    </location>
</feature>
<feature type="domain" description="Prion-inhibition and propagation HeLo" evidence="4">
    <location>
        <begin position="5"/>
        <end position="101"/>
    </location>
</feature>
<feature type="repeat" description="ANK" evidence="3">
    <location>
        <begin position="965"/>
        <end position="987"/>
    </location>
</feature>
<dbReference type="Gene3D" id="1.25.40.20">
    <property type="entry name" value="Ankyrin repeat-containing domain"/>
    <property type="match status" value="3"/>
</dbReference>
<dbReference type="Gene3D" id="1.20.120.1020">
    <property type="entry name" value="Prion-inhibition and propagation, HeLo domain"/>
    <property type="match status" value="1"/>
</dbReference>
<dbReference type="Pfam" id="PF12796">
    <property type="entry name" value="Ank_2"/>
    <property type="match status" value="4"/>
</dbReference>
<evidence type="ECO:0000313" key="5">
    <source>
        <dbReference type="EMBL" id="KAF5533970.1"/>
    </source>
</evidence>
<dbReference type="PROSITE" id="PS50088">
    <property type="entry name" value="ANK_REPEAT"/>
    <property type="match status" value="9"/>
</dbReference>
<dbReference type="Proteomes" id="UP000574317">
    <property type="component" value="Unassembled WGS sequence"/>
</dbReference>
<feature type="repeat" description="ANK" evidence="3">
    <location>
        <begin position="616"/>
        <end position="648"/>
    </location>
</feature>
<keyword evidence="1" id="KW-0677">Repeat</keyword>
<dbReference type="EMBL" id="JAAOAO010000655">
    <property type="protein sequence ID" value="KAF5533970.1"/>
    <property type="molecule type" value="Genomic_DNA"/>
</dbReference>
<feature type="repeat" description="ANK" evidence="3">
    <location>
        <begin position="1033"/>
        <end position="1065"/>
    </location>
</feature>
<dbReference type="InterPro" id="IPR002110">
    <property type="entry name" value="Ankyrin_rpt"/>
</dbReference>
<name>A0A8H5IB39_9HYPO</name>
<keyword evidence="2 3" id="KW-0040">ANK repeat</keyword>
<dbReference type="InterPro" id="IPR051165">
    <property type="entry name" value="Multifunctional_ANK_Repeat"/>
</dbReference>
<dbReference type="AlphaFoldDB" id="A0A8H5IB39"/>
<reference evidence="5 6" key="1">
    <citation type="submission" date="2020-05" db="EMBL/GenBank/DDBJ databases">
        <title>Identification and distribution of gene clusters putatively required for synthesis of sphingolipid metabolism inhibitors in phylogenetically diverse species of the filamentous fungus Fusarium.</title>
        <authorList>
            <person name="Kim H.-S."/>
            <person name="Busman M."/>
            <person name="Brown D.W."/>
            <person name="Divon H."/>
            <person name="Uhlig S."/>
            <person name="Proctor R.H."/>
        </authorList>
    </citation>
    <scope>NUCLEOTIDE SEQUENCE [LARGE SCALE GENOMIC DNA]</scope>
    <source>
        <strain evidence="5 6">NRRL 25196</strain>
    </source>
</reference>
<evidence type="ECO:0000256" key="3">
    <source>
        <dbReference type="PROSITE-ProRule" id="PRU00023"/>
    </source>
</evidence>
<feature type="repeat" description="ANK" evidence="3">
    <location>
        <begin position="682"/>
        <end position="714"/>
    </location>
</feature>
<dbReference type="SUPFAM" id="SSF48403">
    <property type="entry name" value="Ankyrin repeat"/>
    <property type="match status" value="2"/>
</dbReference>
<feature type="repeat" description="ANK" evidence="3">
    <location>
        <begin position="930"/>
        <end position="962"/>
    </location>
</feature>
<protein>
    <submittedName>
        <fullName evidence="5">Ankyrin protein</fullName>
    </submittedName>
</protein>